<reference evidence="1 2" key="1">
    <citation type="journal article" date="2013" name="BMC Genomics">
        <title>The miniature genome of a carnivorous plant Genlisea aurea contains a low number of genes and short non-coding sequences.</title>
        <authorList>
            <person name="Leushkin E.V."/>
            <person name="Sutormin R.A."/>
            <person name="Nabieva E.R."/>
            <person name="Penin A.A."/>
            <person name="Kondrashov A.S."/>
            <person name="Logacheva M.D."/>
        </authorList>
    </citation>
    <scope>NUCLEOTIDE SEQUENCE [LARGE SCALE GENOMIC DNA]</scope>
</reference>
<gene>
    <name evidence="1" type="ORF">M569_10426</name>
</gene>
<dbReference type="AlphaFoldDB" id="S8CBX3"/>
<name>S8CBX3_9LAMI</name>
<evidence type="ECO:0000313" key="2">
    <source>
        <dbReference type="Proteomes" id="UP000015453"/>
    </source>
</evidence>
<organism evidence="1 2">
    <name type="scientific">Genlisea aurea</name>
    <dbReference type="NCBI Taxonomy" id="192259"/>
    <lineage>
        <taxon>Eukaryota</taxon>
        <taxon>Viridiplantae</taxon>
        <taxon>Streptophyta</taxon>
        <taxon>Embryophyta</taxon>
        <taxon>Tracheophyta</taxon>
        <taxon>Spermatophyta</taxon>
        <taxon>Magnoliopsida</taxon>
        <taxon>eudicotyledons</taxon>
        <taxon>Gunneridae</taxon>
        <taxon>Pentapetalae</taxon>
        <taxon>asterids</taxon>
        <taxon>lamiids</taxon>
        <taxon>Lamiales</taxon>
        <taxon>Lentibulariaceae</taxon>
        <taxon>Genlisea</taxon>
    </lineage>
</organism>
<accession>S8CBX3</accession>
<dbReference type="EMBL" id="AUSU01004885">
    <property type="protein sequence ID" value="EPS64355.1"/>
    <property type="molecule type" value="Genomic_DNA"/>
</dbReference>
<dbReference type="Proteomes" id="UP000015453">
    <property type="component" value="Unassembled WGS sequence"/>
</dbReference>
<sequence>MQYGSNNVGFENPKPVIRNQSWRMRWLTRLDAAVASVAYGLLDEFLSCVVREMNKQTAVELC</sequence>
<keyword evidence="2" id="KW-1185">Reference proteome</keyword>
<comment type="caution">
    <text evidence="1">The sequence shown here is derived from an EMBL/GenBank/DDBJ whole genome shotgun (WGS) entry which is preliminary data.</text>
</comment>
<evidence type="ECO:0000313" key="1">
    <source>
        <dbReference type="EMBL" id="EPS64355.1"/>
    </source>
</evidence>
<protein>
    <submittedName>
        <fullName evidence="1">Uncharacterized protein</fullName>
    </submittedName>
</protein>
<proteinExistence type="predicted"/>